<feature type="chain" id="PRO_5012710689" evidence="2">
    <location>
        <begin position="21"/>
        <end position="65"/>
    </location>
</feature>
<evidence type="ECO:0000313" key="4">
    <source>
        <dbReference type="Proteomes" id="UP000194141"/>
    </source>
</evidence>
<dbReference type="RefSeq" id="WP_086034035.1">
    <property type="nucleotide sequence ID" value="NZ_MDSU01000018.1"/>
</dbReference>
<dbReference type="EMBL" id="MDSU01000018">
    <property type="protein sequence ID" value="OSS41809.1"/>
    <property type="molecule type" value="Genomic_DNA"/>
</dbReference>
<keyword evidence="4" id="KW-1185">Reference proteome</keyword>
<feature type="region of interest" description="Disordered" evidence="1">
    <location>
        <begin position="36"/>
        <end position="65"/>
    </location>
</feature>
<accession>A0A1X4XW89</accession>
<dbReference type="Proteomes" id="UP000194141">
    <property type="component" value="Unassembled WGS sequence"/>
</dbReference>
<name>A0A1X4XW89_9BACT</name>
<comment type="caution">
    <text evidence="3">The sequence shown here is derived from an EMBL/GenBank/DDBJ whole genome shotgun (WGS) entry which is preliminary data.</text>
</comment>
<gene>
    <name evidence="3" type="ORF">DESAMIL20_1362</name>
</gene>
<reference evidence="3 4" key="1">
    <citation type="journal article" date="2017" name="Front. Microbiol.">
        <title>Genome Sequence of Desulfurella amilsii Strain TR1 and Comparative Genomics of Desulfurellaceae Family.</title>
        <authorList>
            <person name="Florentino A.P."/>
            <person name="Stams A.J."/>
            <person name="Sanchez-Andrea I."/>
        </authorList>
    </citation>
    <scope>NUCLEOTIDE SEQUENCE [LARGE SCALE GENOMIC DNA]</scope>
    <source>
        <strain evidence="3 4">TR1</strain>
    </source>
</reference>
<protein>
    <submittedName>
        <fullName evidence="3">Uncharacterized protein</fullName>
    </submittedName>
</protein>
<evidence type="ECO:0000256" key="2">
    <source>
        <dbReference type="SAM" id="SignalP"/>
    </source>
</evidence>
<dbReference type="STRING" id="1562698.DESAMIL20_1362"/>
<feature type="signal peptide" evidence="2">
    <location>
        <begin position="1"/>
        <end position="20"/>
    </location>
</feature>
<evidence type="ECO:0000313" key="3">
    <source>
        <dbReference type="EMBL" id="OSS41809.1"/>
    </source>
</evidence>
<evidence type="ECO:0000256" key="1">
    <source>
        <dbReference type="SAM" id="MobiDB-lite"/>
    </source>
</evidence>
<organism evidence="3 4">
    <name type="scientific">Desulfurella amilsii</name>
    <dbReference type="NCBI Taxonomy" id="1562698"/>
    <lineage>
        <taxon>Bacteria</taxon>
        <taxon>Pseudomonadati</taxon>
        <taxon>Campylobacterota</taxon>
        <taxon>Desulfurellia</taxon>
        <taxon>Desulfurellales</taxon>
        <taxon>Desulfurellaceae</taxon>
        <taxon>Desulfurella</taxon>
    </lineage>
</organism>
<dbReference type="AlphaFoldDB" id="A0A1X4XW89"/>
<sequence>MKLFMFVSVLLILNYNNLHASQNSYKSKAEINKKVQKKDNSTNSKPNNIKHKILGPPANTEFLGC</sequence>
<proteinExistence type="predicted"/>
<keyword evidence="2" id="KW-0732">Signal</keyword>